<keyword evidence="2" id="KW-1185">Reference proteome</keyword>
<dbReference type="Proteomes" id="UP000001025">
    <property type="component" value="Chromosome"/>
</dbReference>
<reference evidence="1 2" key="1">
    <citation type="journal article" date="2003" name="Proc. Natl. Acad. Sci. U.S.A.">
        <title>Complete genome sequence of the marine planctomycete Pirellula sp. strain 1.</title>
        <authorList>
            <person name="Gloeckner F.O."/>
            <person name="Kube M."/>
            <person name="Bauer M."/>
            <person name="Teeling H."/>
            <person name="Lombardot T."/>
            <person name="Ludwig W."/>
            <person name="Gade D."/>
            <person name="Beck A."/>
            <person name="Borzym K."/>
            <person name="Heitmann K."/>
            <person name="Rabus R."/>
            <person name="Schlesner H."/>
            <person name="Amann R."/>
            <person name="Reinhardt R."/>
        </authorList>
    </citation>
    <scope>NUCLEOTIDE SEQUENCE [LARGE SCALE GENOMIC DNA]</scope>
    <source>
        <strain evidence="2">DSM 10527 / NCIMB 13988 / SH1</strain>
    </source>
</reference>
<dbReference type="STRING" id="243090.RB11902"/>
<dbReference type="AlphaFoldDB" id="Q7UJH2"/>
<protein>
    <submittedName>
        <fullName evidence="1">Uncharacterized protein</fullName>
    </submittedName>
</protein>
<dbReference type="KEGG" id="rba:RB11902"/>
<dbReference type="EMBL" id="BX294154">
    <property type="protein sequence ID" value="CAD77286.1"/>
    <property type="molecule type" value="Genomic_DNA"/>
</dbReference>
<dbReference type="HOGENOM" id="CLU_2194880_0_0_0"/>
<organism evidence="1 2">
    <name type="scientific">Rhodopirellula baltica (strain DSM 10527 / NCIMB 13988 / SH1)</name>
    <dbReference type="NCBI Taxonomy" id="243090"/>
    <lineage>
        <taxon>Bacteria</taxon>
        <taxon>Pseudomonadati</taxon>
        <taxon>Planctomycetota</taxon>
        <taxon>Planctomycetia</taxon>
        <taxon>Pirellulales</taxon>
        <taxon>Pirellulaceae</taxon>
        <taxon>Rhodopirellula</taxon>
    </lineage>
</organism>
<dbReference type="InParanoid" id="Q7UJH2"/>
<proteinExistence type="predicted"/>
<name>Q7UJH2_RHOBA</name>
<evidence type="ECO:0000313" key="2">
    <source>
        <dbReference type="Proteomes" id="UP000001025"/>
    </source>
</evidence>
<evidence type="ECO:0000313" key="1">
    <source>
        <dbReference type="EMBL" id="CAD77286.1"/>
    </source>
</evidence>
<dbReference type="EnsemblBacteria" id="CAD77286">
    <property type="protein sequence ID" value="CAD77286"/>
    <property type="gene ID" value="RB11902"/>
</dbReference>
<sequence>MASRMIELPVRCELPVPRLRRPMRSRGKPVRWRRREKAESFEKPSSVGREAGVTCGSRLTEKIVRKVRDTFGHAGRAFECDGCEDRTSRGCSISPVVRKTFASNDLGN</sequence>
<gene>
    <name evidence="1" type="ordered locus">RB11902</name>
</gene>
<accession>Q7UJH2</accession>